<keyword evidence="2" id="KW-1185">Reference proteome</keyword>
<evidence type="ECO:0000313" key="1">
    <source>
        <dbReference type="EMBL" id="EMS33362.1"/>
    </source>
</evidence>
<dbReference type="SUPFAM" id="SSF82185">
    <property type="entry name" value="Histone H3 K4-specific methyltransferase SET7/9 N-terminal domain"/>
    <property type="match status" value="1"/>
</dbReference>
<proteinExistence type="predicted"/>
<protein>
    <recommendedName>
        <fullName evidence="3">Phophatidylinositol-4-phosphate 5-kinase</fullName>
    </recommendedName>
</protein>
<comment type="caution">
    <text evidence="1">The sequence shown here is derived from an EMBL/GenBank/DDBJ whole genome shotgun (WGS) entry which is preliminary data.</text>
</comment>
<dbReference type="InParanoid" id="M7XY22"/>
<dbReference type="AlphaFoldDB" id="M7XY22"/>
<gene>
    <name evidence="1" type="ORF">C943_00640</name>
</gene>
<dbReference type="STRING" id="1239962.C943_00640"/>
<dbReference type="Proteomes" id="UP000010953">
    <property type="component" value="Unassembled WGS sequence"/>
</dbReference>
<accession>M7XY22</accession>
<reference evidence="1" key="1">
    <citation type="submission" date="2013-01" db="EMBL/GenBank/DDBJ databases">
        <title>Genome assembly of Mariniradius saccharolyticus AK6.</title>
        <authorList>
            <person name="Vaidya B."/>
            <person name="Khatri I."/>
            <person name="Tanuku N.R.S."/>
            <person name="Subramanian S."/>
            <person name="Pinnaka A."/>
        </authorList>
    </citation>
    <scope>NUCLEOTIDE SEQUENCE [LARGE SCALE GENOMIC DNA]</scope>
    <source>
        <strain evidence="1">AK6</strain>
    </source>
</reference>
<dbReference type="EMBL" id="AMZY02000010">
    <property type="protein sequence ID" value="EMS33362.1"/>
    <property type="molecule type" value="Genomic_DNA"/>
</dbReference>
<organism evidence="1 2">
    <name type="scientific">Mariniradius saccharolyticus AK6</name>
    <dbReference type="NCBI Taxonomy" id="1239962"/>
    <lineage>
        <taxon>Bacteria</taxon>
        <taxon>Pseudomonadati</taxon>
        <taxon>Bacteroidota</taxon>
        <taxon>Cytophagia</taxon>
        <taxon>Cytophagales</taxon>
        <taxon>Cyclobacteriaceae</taxon>
        <taxon>Mariniradius</taxon>
    </lineage>
</organism>
<name>M7XY22_9BACT</name>
<evidence type="ECO:0008006" key="3">
    <source>
        <dbReference type="Google" id="ProtNLM"/>
    </source>
</evidence>
<dbReference type="Gene3D" id="2.20.110.10">
    <property type="entry name" value="Histone H3 K4-specific methyltransferase SET7/9 N-terminal domain"/>
    <property type="match status" value="2"/>
</dbReference>
<sequence>MENFATFFPDGMVSTAGSRYQGKLHGRAFSFFENGEKWLEQQYEFGVLDGEQLEYRDGKLFSVENFQNGQRDGWARYFNIECGNLFLEGGYKNDKREGYWYEYYGPEISTIYSYEADSVISVVFTNPDFTNSADSAPLPTYRDECCCANR</sequence>
<evidence type="ECO:0000313" key="2">
    <source>
        <dbReference type="Proteomes" id="UP000010953"/>
    </source>
</evidence>